<feature type="region of interest" description="Disordered" evidence="12">
    <location>
        <begin position="849"/>
        <end position="880"/>
    </location>
</feature>
<dbReference type="PROSITE" id="PS50157">
    <property type="entry name" value="ZINC_FINGER_C2H2_2"/>
    <property type="match status" value="12"/>
</dbReference>
<keyword evidence="6" id="KW-0862">Zinc</keyword>
<feature type="compositionally biased region" description="Low complexity" evidence="12">
    <location>
        <begin position="680"/>
        <end position="689"/>
    </location>
</feature>
<dbReference type="SMART" id="SM00717">
    <property type="entry name" value="SANT"/>
    <property type="match status" value="4"/>
</dbReference>
<dbReference type="FunFam" id="3.30.160.60:FF:001480">
    <property type="entry name" value="Si:cabz01071911.3"/>
    <property type="match status" value="1"/>
</dbReference>
<dbReference type="FunFam" id="3.30.160.60:FF:000145">
    <property type="entry name" value="Zinc finger protein 574"/>
    <property type="match status" value="1"/>
</dbReference>
<feature type="compositionally biased region" description="Basic and acidic residues" evidence="12">
    <location>
        <begin position="691"/>
        <end position="703"/>
    </location>
</feature>
<dbReference type="FunFam" id="3.30.160.60:FF:000322">
    <property type="entry name" value="GDNF-inducible zinc finger protein 1"/>
    <property type="match status" value="1"/>
</dbReference>
<evidence type="ECO:0000256" key="11">
    <source>
        <dbReference type="PROSITE-ProRule" id="PRU00042"/>
    </source>
</evidence>
<organism evidence="14 15">
    <name type="scientific">Pomacea canaliculata</name>
    <name type="common">Golden apple snail</name>
    <dbReference type="NCBI Taxonomy" id="400727"/>
    <lineage>
        <taxon>Eukaryota</taxon>
        <taxon>Metazoa</taxon>
        <taxon>Spiralia</taxon>
        <taxon>Lophotrochozoa</taxon>
        <taxon>Mollusca</taxon>
        <taxon>Gastropoda</taxon>
        <taxon>Caenogastropoda</taxon>
        <taxon>Architaenioglossa</taxon>
        <taxon>Ampullarioidea</taxon>
        <taxon>Ampullariidae</taxon>
        <taxon>Pomacea</taxon>
    </lineage>
</organism>
<keyword evidence="10" id="KW-0539">Nucleus</keyword>
<dbReference type="FunFam" id="3.30.160.60:FF:000264">
    <property type="entry name" value="Zinc finger protein 236"/>
    <property type="match status" value="1"/>
</dbReference>
<dbReference type="FunFam" id="3.30.160.60:FF:001498">
    <property type="entry name" value="Zinc finger protein 404"/>
    <property type="match status" value="2"/>
</dbReference>
<evidence type="ECO:0000256" key="9">
    <source>
        <dbReference type="ARBA" id="ARBA00023163"/>
    </source>
</evidence>
<keyword evidence="5 11" id="KW-0863">Zinc-finger</keyword>
<evidence type="ECO:0000313" key="15">
    <source>
        <dbReference type="Proteomes" id="UP000245119"/>
    </source>
</evidence>
<feature type="domain" description="C2H2-type" evidence="13">
    <location>
        <begin position="1421"/>
        <end position="1448"/>
    </location>
</feature>
<evidence type="ECO:0000256" key="8">
    <source>
        <dbReference type="ARBA" id="ARBA00023125"/>
    </source>
</evidence>
<keyword evidence="8" id="KW-0238">DNA-binding</keyword>
<dbReference type="EMBL" id="PZQS01000007">
    <property type="protein sequence ID" value="PVD27713.1"/>
    <property type="molecule type" value="Genomic_DNA"/>
</dbReference>
<dbReference type="FunFam" id="3.30.160.60:FF:000446">
    <property type="entry name" value="Zinc finger protein"/>
    <property type="match status" value="1"/>
</dbReference>
<feature type="domain" description="C2H2-type" evidence="13">
    <location>
        <begin position="1617"/>
        <end position="1644"/>
    </location>
</feature>
<evidence type="ECO:0000256" key="12">
    <source>
        <dbReference type="SAM" id="MobiDB-lite"/>
    </source>
</evidence>
<keyword evidence="4" id="KW-0677">Repeat</keyword>
<dbReference type="SMART" id="SM00746">
    <property type="entry name" value="TRASH"/>
    <property type="match status" value="3"/>
</dbReference>
<dbReference type="GO" id="GO:0005694">
    <property type="term" value="C:chromosome"/>
    <property type="evidence" value="ECO:0007669"/>
    <property type="project" value="UniProtKB-ARBA"/>
</dbReference>
<feature type="domain" description="C2H2-type" evidence="13">
    <location>
        <begin position="1505"/>
        <end position="1532"/>
    </location>
</feature>
<dbReference type="InterPro" id="IPR036236">
    <property type="entry name" value="Znf_C2H2_sf"/>
</dbReference>
<keyword evidence="3" id="KW-0479">Metal-binding</keyword>
<keyword evidence="15" id="KW-1185">Reference proteome</keyword>
<dbReference type="InterPro" id="IPR011017">
    <property type="entry name" value="TRASH_dom"/>
</dbReference>
<feature type="region of interest" description="Disordered" evidence="12">
    <location>
        <begin position="674"/>
        <end position="708"/>
    </location>
</feature>
<protein>
    <recommendedName>
        <fullName evidence="13">C2H2-type domain-containing protein</fullName>
    </recommendedName>
</protein>
<dbReference type="SMART" id="SM00355">
    <property type="entry name" value="ZnF_C2H2"/>
    <property type="match status" value="14"/>
</dbReference>
<evidence type="ECO:0000256" key="1">
    <source>
        <dbReference type="ARBA" id="ARBA00004123"/>
    </source>
</evidence>
<dbReference type="GO" id="GO:0005634">
    <property type="term" value="C:nucleus"/>
    <property type="evidence" value="ECO:0007669"/>
    <property type="project" value="UniProtKB-SubCell"/>
</dbReference>
<accession>A0A2T7P2V4</accession>
<sequence length="1683" mass="191483">MTSLAEEFLSKRRERKPNFSDAEIGIILEGVCEHKDVLSHQENSITLNKQKMDVYNQITTKVNRVTAAEYGGSVLRTPKEVKKKWMELKFTALKIHNSAVDTDTEQKHVPKESPHTQLVLDILSGKARSGTTDFQLGYNSSNRSCPGKVGDSESDLPVSLSSFPSADDSENSECIVSDGESSIDNKHQQNLPVVKHSKNKEEQTLENPASEDQDLNTPSSETENIISDVFSHLEIETLLREVNKHRSILLNGDQQSASGKQQHKVTWELITESVRKASKTGILPTISQIQRLWRELKCQACKELKASRNDKTLDGKAHIWPRYTDQVLAILDGNCDDISDVQGLDFETMMSLDASSEQELSLPQQPDRYVLATSEDQLERKRRTRKPNFTEAEVSCMLDEIPRHYRILLSTPRTGNILRLKQKRWQMIAERVSKVSDSGVRRSWREVRKKFKALCTFAQANKNSKQSDNPSYLSCSKDSKFFQRVLEIQAVASIGVTPPEMEDFDSVEMEVEKERQKMEMEDFDSVEIEVEKERQTETLLKRRRERKKNFTNDDIKHLIEECCKHRSALVVKERDELTNRRRNQAWRIITETVNKKMKGVRRTAKELKKKFMDMKFAVVQYTNCDESESDAPWRKPPPYFSQLVTFLSPSKEDTQGLGNENYCDLENEFIIAANEDKSSTDNTSSVDNSANDDRTSDDCDHSSQDATVSGTVEGTDALSLQQSSHHWESPLEHYSGKKKRNRKPNFTAQEIACILDVWNANRELLSQKHSNMAVVSEKYKIFQMMADKVNQSSDSNTVRTALEVKKKWKHLKFVAVKAWLARQDAISKGKKPPKKVPFMNRIVENISGESMLDHDQDDKSTEDSDSDIGTRAERAKKDHGAMVKRHMKRLSDICEKLRACGVRAGAIIIEPNGIMSCGEEATRISKLPEVAAVISGLPCATEPQTDESVVCGGWRYTSLEKVREHPVTLAVESKEENDFKDGSSGEDIPKVELAAKLLVKSDEEGSEEFDDNRSSDEDCKKHILSQNVSMTRTDDQELILDVKEKLRLLLQNRPMSMEEELTDSQHMPTEEKDQKNVATPPKEMETNIATSLSDIDHCTITVKTEKEMNYICGWCNKMFLELSSFMLHTQQEKYLRVCCSKCDSKFCDLLDLRQHEASAHEKLPPEPGEKNPIVVLEKLSESTISTATNCQDPSPQPSRQGRFGCSAELVLHKQDQGCAKVYLPRSEEDDADPEKQKIKNRGSTSLLPERRFSCGICGKRFLKAGHLGQHLRLHTGSKPFSCDQYVGDDDCIIIQESEEDSSQLTSQDDDQLKETFNNGVDVRTRRYGCEFCGKRFYTSSHLRQHVRIHTGERPFKCDICGFRFTQSTSLTIHKRKHTGERPYSCDLCGYSFYCSSDVLSHKKKRHGLATAKREAEQGDKYRCDLCGQVFPDTTRLKVHTRKHTGEKPFACDLCDRKFSEKHNLLRHRDRHLGIKAFQCEVCGAKFTEKGNLKVHMRYHTGEKPFKCEFCGEAFYVTSTLKIHRRKHTGERPFLCDLCGAAFTQGSKLRSHRRKHTGEKPYKCQECGETFKEKQQLNIHNRKHTGEQPYRCSVCGKATQKASHLAVHMRLHTGERPYKCEVCGESFARSDVLKLHMRKHSSDPQSFGQISMSDHASSGLELVLPGTQVDLPPHTAVPSGYSQL</sequence>
<dbReference type="Gene3D" id="3.30.160.60">
    <property type="entry name" value="Classic Zinc Finger"/>
    <property type="match status" value="12"/>
</dbReference>
<dbReference type="Proteomes" id="UP000245119">
    <property type="component" value="Linkage Group LG7"/>
</dbReference>
<dbReference type="InterPro" id="IPR013087">
    <property type="entry name" value="Znf_C2H2_type"/>
</dbReference>
<feature type="domain" description="C2H2-type" evidence="13">
    <location>
        <begin position="1533"/>
        <end position="1560"/>
    </location>
</feature>
<dbReference type="SUPFAM" id="SSF57667">
    <property type="entry name" value="beta-beta-alpha zinc fingers"/>
    <property type="match status" value="7"/>
</dbReference>
<feature type="region of interest" description="Disordered" evidence="12">
    <location>
        <begin position="133"/>
        <end position="220"/>
    </location>
</feature>
<feature type="domain" description="C2H2-type" evidence="13">
    <location>
        <begin position="1477"/>
        <end position="1504"/>
    </location>
</feature>
<dbReference type="FunFam" id="3.30.160.60:FF:000096">
    <property type="entry name" value="Zinc finger and BTB domain-containing protein 18 isoform 1"/>
    <property type="match status" value="1"/>
</dbReference>
<feature type="domain" description="C2H2-type" evidence="13">
    <location>
        <begin position="1383"/>
        <end position="1406"/>
    </location>
</feature>
<feature type="region of interest" description="Disordered" evidence="12">
    <location>
        <begin position="1057"/>
        <end position="1081"/>
    </location>
</feature>
<dbReference type="Pfam" id="PF13873">
    <property type="entry name" value="Myb_DNA-bind_5"/>
    <property type="match status" value="5"/>
</dbReference>
<feature type="compositionally biased region" description="Basic and acidic residues" evidence="12">
    <location>
        <begin position="851"/>
        <end position="880"/>
    </location>
</feature>
<feature type="domain" description="C2H2-type" evidence="13">
    <location>
        <begin position="1449"/>
        <end position="1476"/>
    </location>
</feature>
<feature type="domain" description="C2H2-type" evidence="13">
    <location>
        <begin position="1355"/>
        <end position="1382"/>
    </location>
</feature>
<feature type="compositionally biased region" description="Polar residues" evidence="12">
    <location>
        <begin position="133"/>
        <end position="144"/>
    </location>
</feature>
<gene>
    <name evidence="14" type="ORF">C0Q70_12884</name>
</gene>
<feature type="region of interest" description="Disordered" evidence="12">
    <location>
        <begin position="721"/>
        <end position="742"/>
    </location>
</feature>
<feature type="compositionally biased region" description="Basic and acidic residues" evidence="12">
    <location>
        <begin position="725"/>
        <end position="735"/>
    </location>
</feature>
<dbReference type="FunFam" id="3.30.160.60:FF:002343">
    <property type="entry name" value="Zinc finger protein 33A"/>
    <property type="match status" value="3"/>
</dbReference>
<dbReference type="PANTHER" id="PTHR24408">
    <property type="entry name" value="ZINC FINGER PROTEIN"/>
    <property type="match status" value="1"/>
</dbReference>
<dbReference type="InterPro" id="IPR001005">
    <property type="entry name" value="SANT/Myb"/>
</dbReference>
<dbReference type="InterPro" id="IPR028002">
    <property type="entry name" value="Myb_DNA-bind_5"/>
</dbReference>
<evidence type="ECO:0000259" key="13">
    <source>
        <dbReference type="PROSITE" id="PS50157"/>
    </source>
</evidence>
<comment type="similarity">
    <text evidence="2">Belongs to the krueppel C2H2-type zinc-finger protein family.</text>
</comment>
<dbReference type="GO" id="GO:0008270">
    <property type="term" value="F:zinc ion binding"/>
    <property type="evidence" value="ECO:0007669"/>
    <property type="project" value="UniProtKB-KW"/>
</dbReference>
<evidence type="ECO:0000256" key="5">
    <source>
        <dbReference type="ARBA" id="ARBA00022771"/>
    </source>
</evidence>
<evidence type="ECO:0000256" key="7">
    <source>
        <dbReference type="ARBA" id="ARBA00023015"/>
    </source>
</evidence>
<name>A0A2T7P2V4_POMCA</name>
<dbReference type="OrthoDB" id="3444203at2759"/>
<dbReference type="FunFam" id="3.30.160.60:FF:001732">
    <property type="entry name" value="Zgc:162936"/>
    <property type="match status" value="1"/>
</dbReference>
<reference evidence="14 15" key="1">
    <citation type="submission" date="2018-04" db="EMBL/GenBank/DDBJ databases">
        <title>The genome of golden apple snail Pomacea canaliculata provides insight into stress tolerance and invasive adaptation.</title>
        <authorList>
            <person name="Liu C."/>
            <person name="Liu B."/>
            <person name="Ren Y."/>
            <person name="Zhang Y."/>
            <person name="Wang H."/>
            <person name="Li S."/>
            <person name="Jiang F."/>
            <person name="Yin L."/>
            <person name="Zhang G."/>
            <person name="Qian W."/>
            <person name="Fan W."/>
        </authorList>
    </citation>
    <scope>NUCLEOTIDE SEQUENCE [LARGE SCALE GENOMIC DNA]</scope>
    <source>
        <strain evidence="14">SZHN2017</strain>
        <tissue evidence="14">Muscle</tissue>
    </source>
</reference>
<evidence type="ECO:0000313" key="14">
    <source>
        <dbReference type="EMBL" id="PVD27713.1"/>
    </source>
</evidence>
<comment type="caution">
    <text evidence="14">The sequence shown here is derived from an EMBL/GenBank/DDBJ whole genome shotgun (WGS) entry which is preliminary data.</text>
</comment>
<evidence type="ECO:0000256" key="2">
    <source>
        <dbReference type="ARBA" id="ARBA00006991"/>
    </source>
</evidence>
<evidence type="ECO:0000256" key="3">
    <source>
        <dbReference type="ARBA" id="ARBA00022723"/>
    </source>
</evidence>
<evidence type="ECO:0000256" key="6">
    <source>
        <dbReference type="ARBA" id="ARBA00022833"/>
    </source>
</evidence>
<feature type="domain" description="C2H2-type" evidence="13">
    <location>
        <begin position="1561"/>
        <end position="1588"/>
    </location>
</feature>
<dbReference type="PANTHER" id="PTHR24408:SF58">
    <property type="entry name" value="TRANSCRIPTION FACTOR (TFIIIA), PUTATIVE (AFU_ORTHOLOGUE AFUA_1G05150)-RELATED"/>
    <property type="match status" value="1"/>
</dbReference>
<proteinExistence type="inferred from homology"/>
<dbReference type="Pfam" id="PF00096">
    <property type="entry name" value="zf-C2H2"/>
    <property type="match status" value="10"/>
</dbReference>
<feature type="domain" description="C2H2-type" evidence="13">
    <location>
        <begin position="1327"/>
        <end position="1354"/>
    </location>
</feature>
<dbReference type="GO" id="GO:0043565">
    <property type="term" value="F:sequence-specific DNA binding"/>
    <property type="evidence" value="ECO:0007669"/>
    <property type="project" value="TreeGrafter"/>
</dbReference>
<feature type="domain" description="C2H2-type" evidence="13">
    <location>
        <begin position="1252"/>
        <end position="1279"/>
    </location>
</feature>
<feature type="domain" description="C2H2-type" evidence="13">
    <location>
        <begin position="1589"/>
        <end position="1616"/>
    </location>
</feature>
<dbReference type="GO" id="GO:0000981">
    <property type="term" value="F:DNA-binding transcription factor activity, RNA polymerase II-specific"/>
    <property type="evidence" value="ECO:0007669"/>
    <property type="project" value="TreeGrafter"/>
</dbReference>
<dbReference type="GO" id="GO:0045893">
    <property type="term" value="P:positive regulation of DNA-templated transcription"/>
    <property type="evidence" value="ECO:0007669"/>
    <property type="project" value="UniProtKB-ARBA"/>
</dbReference>
<evidence type="ECO:0000256" key="10">
    <source>
        <dbReference type="ARBA" id="ARBA00023242"/>
    </source>
</evidence>
<dbReference type="PROSITE" id="PS00028">
    <property type="entry name" value="ZINC_FINGER_C2H2_1"/>
    <property type="match status" value="12"/>
</dbReference>
<keyword evidence="9" id="KW-0804">Transcription</keyword>
<comment type="subcellular location">
    <subcellularLocation>
        <location evidence="1">Nucleus</location>
    </subcellularLocation>
</comment>
<evidence type="ECO:0000256" key="4">
    <source>
        <dbReference type="ARBA" id="ARBA00022737"/>
    </source>
</evidence>
<keyword evidence="7" id="KW-0805">Transcription regulation</keyword>